<gene>
    <name evidence="3" type="ORF">CASFOL_017614</name>
</gene>
<feature type="compositionally biased region" description="Polar residues" evidence="1">
    <location>
        <begin position="354"/>
        <end position="363"/>
    </location>
</feature>
<evidence type="ECO:0000313" key="4">
    <source>
        <dbReference type="Proteomes" id="UP001632038"/>
    </source>
</evidence>
<protein>
    <recommendedName>
        <fullName evidence="2">TRF2/HOY1 PH-like domain-containing protein</fullName>
    </recommendedName>
</protein>
<feature type="domain" description="TRF2/HOY1 PH-like" evidence="2">
    <location>
        <begin position="108"/>
        <end position="236"/>
    </location>
</feature>
<evidence type="ECO:0000256" key="1">
    <source>
        <dbReference type="SAM" id="MobiDB-lite"/>
    </source>
</evidence>
<dbReference type="PANTHER" id="PTHR33494">
    <property type="entry name" value="OS02G0793800 PROTEIN"/>
    <property type="match status" value="1"/>
</dbReference>
<evidence type="ECO:0000313" key="3">
    <source>
        <dbReference type="EMBL" id="KAL3638243.1"/>
    </source>
</evidence>
<keyword evidence="4" id="KW-1185">Reference proteome</keyword>
<name>A0ABD3D7Q9_9LAMI</name>
<comment type="caution">
    <text evidence="3">The sequence shown here is derived from an EMBL/GenBank/DDBJ whole genome shotgun (WGS) entry which is preliminary data.</text>
</comment>
<organism evidence="3 4">
    <name type="scientific">Castilleja foliolosa</name>
    <dbReference type="NCBI Taxonomy" id="1961234"/>
    <lineage>
        <taxon>Eukaryota</taxon>
        <taxon>Viridiplantae</taxon>
        <taxon>Streptophyta</taxon>
        <taxon>Embryophyta</taxon>
        <taxon>Tracheophyta</taxon>
        <taxon>Spermatophyta</taxon>
        <taxon>Magnoliopsida</taxon>
        <taxon>eudicotyledons</taxon>
        <taxon>Gunneridae</taxon>
        <taxon>Pentapetalae</taxon>
        <taxon>asterids</taxon>
        <taxon>lamiids</taxon>
        <taxon>Lamiales</taxon>
        <taxon>Orobanchaceae</taxon>
        <taxon>Pedicularideae</taxon>
        <taxon>Castillejinae</taxon>
        <taxon>Castilleja</taxon>
    </lineage>
</organism>
<feature type="region of interest" description="Disordered" evidence="1">
    <location>
        <begin position="344"/>
        <end position="370"/>
    </location>
</feature>
<reference evidence="4" key="1">
    <citation type="journal article" date="2024" name="IScience">
        <title>Strigolactones Initiate the Formation of Haustorium-like Structures in Castilleja.</title>
        <authorList>
            <person name="Buerger M."/>
            <person name="Peterson D."/>
            <person name="Chory J."/>
        </authorList>
    </citation>
    <scope>NUCLEOTIDE SEQUENCE [LARGE SCALE GENOMIC DNA]</scope>
</reference>
<accession>A0ABD3D7Q9</accession>
<dbReference type="InterPro" id="IPR057939">
    <property type="entry name" value="TRF2_HOY1_PH"/>
</dbReference>
<dbReference type="Proteomes" id="UP001632038">
    <property type="component" value="Unassembled WGS sequence"/>
</dbReference>
<dbReference type="Pfam" id="PF24818">
    <property type="entry name" value="PH_TRF2_HOY1"/>
    <property type="match status" value="1"/>
</dbReference>
<evidence type="ECO:0000259" key="2">
    <source>
        <dbReference type="Pfam" id="PF24818"/>
    </source>
</evidence>
<dbReference type="EMBL" id="JAVIJP010000019">
    <property type="protein sequence ID" value="KAL3638243.1"/>
    <property type="molecule type" value="Genomic_DNA"/>
</dbReference>
<proteinExistence type="predicted"/>
<dbReference type="AlphaFoldDB" id="A0ABD3D7Q9"/>
<dbReference type="PANTHER" id="PTHR33494:SF5">
    <property type="entry name" value="F10A16.6 PROTEIN"/>
    <property type="match status" value="1"/>
</dbReference>
<sequence length="422" mass="48230">MEKEKQVWFDANINMDMRGVEEQQVDVFPNCSTRIVRNIQGIFESCSPLGLTLTKSPSFENFFETQSYPPQEQAFFSSQYNNHRNSRATTSSDNLVTQPSTEKLKATNFCITSIHIGGWQRNSQNEGDMIAKLYYGKRKIVWEVLDDKVMMGCNVKHKNKIEILWSNITAIQAIFQDDQFGILKIELDKPPMFFRETEPKPTKHTNWQSENYLDFTNGCAFNSRIHCVKFPPKVLDKHYENLLQSDQRLFKLSREPFPSQRSPYFQAPIIMTNFNAFGSPAIQQYQGPTNHPAIPRGLSIRPSPNPVMGFQGNYQLVAQRQRPHPVWENGEMNNQRANTINTQIGPSSSSSHSQTFSTGQPNGPLTFHGANNLHAQMPAVDLVIDPTDNNYNNWTETADVDYSILPFVSPDEDLLLLDRLLN</sequence>